<keyword evidence="2" id="KW-0804">Transcription</keyword>
<evidence type="ECO:0000256" key="1">
    <source>
        <dbReference type="ARBA" id="ARBA00023015"/>
    </source>
</evidence>
<organism evidence="5 6">
    <name type="scientific">Aspergillus terreus</name>
    <dbReference type="NCBI Taxonomy" id="33178"/>
    <lineage>
        <taxon>Eukaryota</taxon>
        <taxon>Fungi</taxon>
        <taxon>Dikarya</taxon>
        <taxon>Ascomycota</taxon>
        <taxon>Pezizomycotina</taxon>
        <taxon>Eurotiomycetes</taxon>
        <taxon>Eurotiomycetidae</taxon>
        <taxon>Eurotiales</taxon>
        <taxon>Aspergillaceae</taxon>
        <taxon>Aspergillus</taxon>
        <taxon>Aspergillus subgen. Circumdati</taxon>
    </lineage>
</organism>
<dbReference type="InterPro" id="IPR021858">
    <property type="entry name" value="Fun_TF"/>
</dbReference>
<name>A0A5M3Z7Z4_ASPTE</name>
<dbReference type="GO" id="GO:0000981">
    <property type="term" value="F:DNA-binding transcription factor activity, RNA polymerase II-specific"/>
    <property type="evidence" value="ECO:0007669"/>
    <property type="project" value="InterPro"/>
</dbReference>
<evidence type="ECO:0000259" key="4">
    <source>
        <dbReference type="Pfam" id="PF00172"/>
    </source>
</evidence>
<dbReference type="PANTHER" id="PTHR47657:SF13">
    <property type="entry name" value="ZN(2)-C6 FUNGAL-TYPE DOMAIN-CONTAINING PROTEIN-RELATED"/>
    <property type="match status" value="1"/>
</dbReference>
<dbReference type="EMBL" id="BLJY01000009">
    <property type="protein sequence ID" value="GFF18801.1"/>
    <property type="molecule type" value="Genomic_DNA"/>
</dbReference>
<keyword evidence="6" id="KW-1185">Reference proteome</keyword>
<sequence length="414" mass="46987">MTNILRSLLCFAFICRNNPYEDTGKYAHIPQCDEKKPSCTNCQQHSIECDFADSASASLSPSASLSGKRFRFKQSTHKPASSPKDTGQRVATVSTGVQCDVPVGYGRSSGISMADLQLYHHYLTSTYKTLVYEPEDVHNVYQKHLPQWGFTFPSVLHLMLAVSALHLGSEQPEHREHHVRQADEHFTFGVRSVTSILTQLNSENCQMIYVSAVLICLVYFGHGPPPGEYLVFSETGKAEWLVLMRGVRSILESRRPEIFTGILEPVPGPRVDETDPLLLDELEMHKRHIIDVRQFIELNAVEEGTRNMCVAACTNLLSTFEEVYKTRTLGRDGICLMASVIGWIYRLPEPFVCLLEGKDSFALVVLAQWSILLRYMQSSWLMVGWDRHVVSGIRTSLRGEFHRWIEWPWSVIYA</sequence>
<dbReference type="GO" id="GO:0008270">
    <property type="term" value="F:zinc ion binding"/>
    <property type="evidence" value="ECO:0007669"/>
    <property type="project" value="InterPro"/>
</dbReference>
<evidence type="ECO:0000313" key="5">
    <source>
        <dbReference type="EMBL" id="GFF18801.1"/>
    </source>
</evidence>
<proteinExistence type="predicted"/>
<evidence type="ECO:0000256" key="3">
    <source>
        <dbReference type="ARBA" id="ARBA00023242"/>
    </source>
</evidence>
<comment type="caution">
    <text evidence="5">The sequence shown here is derived from an EMBL/GenBank/DDBJ whole genome shotgun (WGS) entry which is preliminary data.</text>
</comment>
<reference evidence="5 6" key="1">
    <citation type="submission" date="2020-01" db="EMBL/GenBank/DDBJ databases">
        <title>Aspergillus terreus IFO 6365 whole genome shotgun sequence.</title>
        <authorList>
            <person name="Kanamasa S."/>
            <person name="Takahashi H."/>
        </authorList>
    </citation>
    <scope>NUCLEOTIDE SEQUENCE [LARGE SCALE GENOMIC DNA]</scope>
    <source>
        <strain evidence="5 6">IFO 6365</strain>
    </source>
</reference>
<dbReference type="PANTHER" id="PTHR47657">
    <property type="entry name" value="STEROL REGULATORY ELEMENT-BINDING PROTEIN ECM22"/>
    <property type="match status" value="1"/>
</dbReference>
<keyword evidence="1" id="KW-0805">Transcription regulation</keyword>
<dbReference type="Pfam" id="PF00172">
    <property type="entry name" value="Zn_clus"/>
    <property type="match status" value="1"/>
</dbReference>
<gene>
    <name evidence="5" type="ORF">ATEIFO6365_0009016400</name>
</gene>
<dbReference type="VEuPathDB" id="FungiDB:ATEG_07574"/>
<evidence type="ECO:0000313" key="6">
    <source>
        <dbReference type="Proteomes" id="UP000452235"/>
    </source>
</evidence>
<dbReference type="CDD" id="cd00067">
    <property type="entry name" value="GAL4"/>
    <property type="match status" value="1"/>
</dbReference>
<accession>A0A5M3Z7Z4</accession>
<dbReference type="Proteomes" id="UP000452235">
    <property type="component" value="Unassembled WGS sequence"/>
</dbReference>
<protein>
    <submittedName>
        <fullName evidence="5">C6 finger domain protein</fullName>
    </submittedName>
</protein>
<dbReference type="Pfam" id="PF11951">
    <property type="entry name" value="Fungal_trans_2"/>
    <property type="match status" value="1"/>
</dbReference>
<dbReference type="OrthoDB" id="416217at2759"/>
<dbReference type="InterPro" id="IPR052400">
    <property type="entry name" value="Zn2-C6_fungal_TF"/>
</dbReference>
<dbReference type="InterPro" id="IPR001138">
    <property type="entry name" value="Zn2Cys6_DnaBD"/>
</dbReference>
<dbReference type="AlphaFoldDB" id="A0A5M3Z7Z4"/>
<evidence type="ECO:0000256" key="2">
    <source>
        <dbReference type="ARBA" id="ARBA00023163"/>
    </source>
</evidence>
<keyword evidence="3" id="KW-0539">Nucleus</keyword>
<feature type="domain" description="Zn(2)-C6 fungal-type" evidence="4">
    <location>
        <begin position="31"/>
        <end position="54"/>
    </location>
</feature>